<evidence type="ECO:0000256" key="2">
    <source>
        <dbReference type="SAM" id="SignalP"/>
    </source>
</evidence>
<evidence type="ECO:0000313" key="3">
    <source>
        <dbReference type="Proteomes" id="UP000887574"/>
    </source>
</evidence>
<proteinExistence type="predicted"/>
<reference evidence="4" key="1">
    <citation type="submission" date="2022-11" db="UniProtKB">
        <authorList>
            <consortium name="WormBaseParasite"/>
        </authorList>
    </citation>
    <scope>IDENTIFICATION</scope>
</reference>
<evidence type="ECO:0000256" key="1">
    <source>
        <dbReference type="SAM" id="MobiDB-lite"/>
    </source>
</evidence>
<sequence>MKLTLTCVLSSLFLQYSCNMVNMEENNKGNEKLQFHSSTNPNFLFESGYLIFFQNGIAQAISPPFDMLLFSIWLFSYYIAMSSNAVQFVYRYLAICSTASTLGNRAFRFKQKPSMCSKFAELSTARRAFFAQQTLDSDTGFVIVVSARPWPRFFVQLICPSTGSSTYSPGSLTYSPGSPTYSPGAPTHSPGTSNRSSGASTHSRCIPTHFPGTSTRSSGNPIHSSRQKKFRRTVYRPSFCVPVFTLLRRHTNPSTI</sequence>
<organism evidence="3 4">
    <name type="scientific">Ditylenchus dipsaci</name>
    <dbReference type="NCBI Taxonomy" id="166011"/>
    <lineage>
        <taxon>Eukaryota</taxon>
        <taxon>Metazoa</taxon>
        <taxon>Ecdysozoa</taxon>
        <taxon>Nematoda</taxon>
        <taxon>Chromadorea</taxon>
        <taxon>Rhabditida</taxon>
        <taxon>Tylenchina</taxon>
        <taxon>Tylenchomorpha</taxon>
        <taxon>Sphaerularioidea</taxon>
        <taxon>Anguinidae</taxon>
        <taxon>Anguininae</taxon>
        <taxon>Ditylenchus</taxon>
    </lineage>
</organism>
<evidence type="ECO:0000313" key="4">
    <source>
        <dbReference type="WBParaSite" id="jg14625.1"/>
    </source>
</evidence>
<dbReference type="InterPro" id="IPR019428">
    <property type="entry name" value="7TM_GPCR_serpentine_rcpt_Str"/>
</dbReference>
<feature type="compositionally biased region" description="Polar residues" evidence="1">
    <location>
        <begin position="189"/>
        <end position="203"/>
    </location>
</feature>
<dbReference type="WBParaSite" id="jg14625.1">
    <property type="protein sequence ID" value="jg14625.1"/>
    <property type="gene ID" value="jg14625"/>
</dbReference>
<dbReference type="Pfam" id="PF10326">
    <property type="entry name" value="7TM_GPCR_Str"/>
    <property type="match status" value="1"/>
</dbReference>
<accession>A0A915D237</accession>
<name>A0A915D237_9BILA</name>
<feature type="chain" id="PRO_5038116228" evidence="2">
    <location>
        <begin position="20"/>
        <end position="256"/>
    </location>
</feature>
<feature type="signal peptide" evidence="2">
    <location>
        <begin position="1"/>
        <end position="19"/>
    </location>
</feature>
<feature type="region of interest" description="Disordered" evidence="1">
    <location>
        <begin position="178"/>
        <end position="229"/>
    </location>
</feature>
<keyword evidence="3" id="KW-1185">Reference proteome</keyword>
<protein>
    <submittedName>
        <fullName evidence="4">Uncharacterized protein</fullName>
    </submittedName>
</protein>
<keyword evidence="2" id="KW-0732">Signal</keyword>
<dbReference type="Proteomes" id="UP000887574">
    <property type="component" value="Unplaced"/>
</dbReference>
<dbReference type="AlphaFoldDB" id="A0A915D237"/>
<feature type="compositionally biased region" description="Polar residues" evidence="1">
    <location>
        <begin position="211"/>
        <end position="224"/>
    </location>
</feature>